<accession>A0ABN9HN52</accession>
<keyword evidence="2" id="KW-1185">Reference proteome</keyword>
<sequence>MMSGSDILYTTIHVIPDWPISDHIIGTSHSDRCSQEACTASEWGVFINSDPLLHCSRLAVYVHGPDGKWL</sequence>
<comment type="caution">
    <text evidence="1">The sequence shown here is derived from an EMBL/GenBank/DDBJ whole genome shotgun (WGS) entry which is preliminary data.</text>
</comment>
<evidence type="ECO:0000313" key="2">
    <source>
        <dbReference type="Proteomes" id="UP001162483"/>
    </source>
</evidence>
<dbReference type="Proteomes" id="UP001162483">
    <property type="component" value="Unassembled WGS sequence"/>
</dbReference>
<proteinExistence type="predicted"/>
<reference evidence="1" key="1">
    <citation type="submission" date="2023-05" db="EMBL/GenBank/DDBJ databases">
        <authorList>
            <person name="Stuckert A."/>
        </authorList>
    </citation>
    <scope>NUCLEOTIDE SEQUENCE</scope>
</reference>
<name>A0ABN9HN52_9NEOB</name>
<protein>
    <submittedName>
        <fullName evidence="1">Uncharacterized protein</fullName>
    </submittedName>
</protein>
<feature type="non-terminal residue" evidence="1">
    <location>
        <position position="70"/>
    </location>
</feature>
<dbReference type="EMBL" id="CATNWA010021515">
    <property type="protein sequence ID" value="CAI9623004.1"/>
    <property type="molecule type" value="Genomic_DNA"/>
</dbReference>
<organism evidence="1 2">
    <name type="scientific">Staurois parvus</name>
    <dbReference type="NCBI Taxonomy" id="386267"/>
    <lineage>
        <taxon>Eukaryota</taxon>
        <taxon>Metazoa</taxon>
        <taxon>Chordata</taxon>
        <taxon>Craniata</taxon>
        <taxon>Vertebrata</taxon>
        <taxon>Euteleostomi</taxon>
        <taxon>Amphibia</taxon>
        <taxon>Batrachia</taxon>
        <taxon>Anura</taxon>
        <taxon>Neobatrachia</taxon>
        <taxon>Ranoidea</taxon>
        <taxon>Ranidae</taxon>
        <taxon>Staurois</taxon>
    </lineage>
</organism>
<evidence type="ECO:0000313" key="1">
    <source>
        <dbReference type="EMBL" id="CAI9623004.1"/>
    </source>
</evidence>
<gene>
    <name evidence="1" type="ORF">SPARVUS_LOCUS16389785</name>
</gene>